<evidence type="ECO:0000313" key="9">
    <source>
        <dbReference type="Proteomes" id="UP000198282"/>
    </source>
</evidence>
<comment type="similarity">
    <text evidence="6">Belongs to the ABC-2 integral membrane protein family.</text>
</comment>
<dbReference type="Proteomes" id="UP000198282">
    <property type="component" value="Unassembled WGS sequence"/>
</dbReference>
<evidence type="ECO:0000256" key="3">
    <source>
        <dbReference type="ARBA" id="ARBA00022989"/>
    </source>
</evidence>
<dbReference type="PROSITE" id="PS51012">
    <property type="entry name" value="ABC_TM2"/>
    <property type="match status" value="1"/>
</dbReference>
<keyword evidence="4 6" id="KW-0472">Membrane</keyword>
<dbReference type="PIRSF" id="PIRSF006648">
    <property type="entry name" value="DrrB"/>
    <property type="match status" value="1"/>
</dbReference>
<accession>A0A239G709</accession>
<evidence type="ECO:0000313" key="8">
    <source>
        <dbReference type="EMBL" id="SNS64890.1"/>
    </source>
</evidence>
<dbReference type="GO" id="GO:0140359">
    <property type="term" value="F:ABC-type transporter activity"/>
    <property type="evidence" value="ECO:0007669"/>
    <property type="project" value="InterPro"/>
</dbReference>
<name>A0A239G709_9ACTN</name>
<organism evidence="8 9">
    <name type="scientific">Streptosporangium subroseum</name>
    <dbReference type="NCBI Taxonomy" id="106412"/>
    <lineage>
        <taxon>Bacteria</taxon>
        <taxon>Bacillati</taxon>
        <taxon>Actinomycetota</taxon>
        <taxon>Actinomycetes</taxon>
        <taxon>Streptosporangiales</taxon>
        <taxon>Streptosporangiaceae</taxon>
        <taxon>Streptosporangium</taxon>
    </lineage>
</organism>
<evidence type="ECO:0000256" key="1">
    <source>
        <dbReference type="ARBA" id="ARBA00004141"/>
    </source>
</evidence>
<dbReference type="OrthoDB" id="9255971at2"/>
<dbReference type="PANTHER" id="PTHR43077">
    <property type="entry name" value="TRANSPORT PERMEASE YVFS-RELATED"/>
    <property type="match status" value="1"/>
</dbReference>
<keyword evidence="6" id="KW-1003">Cell membrane</keyword>
<dbReference type="AlphaFoldDB" id="A0A239G709"/>
<dbReference type="PRINTS" id="PR00164">
    <property type="entry name" value="ABC2TRNSPORT"/>
</dbReference>
<reference evidence="8 9" key="1">
    <citation type="submission" date="2017-06" db="EMBL/GenBank/DDBJ databases">
        <authorList>
            <person name="Kim H.J."/>
            <person name="Triplett B.A."/>
        </authorList>
    </citation>
    <scope>NUCLEOTIDE SEQUENCE [LARGE SCALE GENOMIC DNA]</scope>
    <source>
        <strain evidence="8 9">CGMCC 4.2132</strain>
    </source>
</reference>
<dbReference type="InterPro" id="IPR000412">
    <property type="entry name" value="ABC_2_transport"/>
</dbReference>
<feature type="transmembrane region" description="Helical" evidence="6">
    <location>
        <begin position="61"/>
        <end position="83"/>
    </location>
</feature>
<dbReference type="PANTHER" id="PTHR43077:SF10">
    <property type="entry name" value="TRANSPORT PERMEASE PROTEIN"/>
    <property type="match status" value="1"/>
</dbReference>
<feature type="transmembrane region" description="Helical" evidence="6">
    <location>
        <begin position="138"/>
        <end position="161"/>
    </location>
</feature>
<feature type="domain" description="ABC transmembrane type-2" evidence="7">
    <location>
        <begin position="21"/>
        <end position="252"/>
    </location>
</feature>
<evidence type="ECO:0000259" key="7">
    <source>
        <dbReference type="PROSITE" id="PS51012"/>
    </source>
</evidence>
<dbReference type="Pfam" id="PF01061">
    <property type="entry name" value="ABC2_membrane"/>
    <property type="match status" value="1"/>
</dbReference>
<evidence type="ECO:0000256" key="6">
    <source>
        <dbReference type="RuleBase" id="RU361157"/>
    </source>
</evidence>
<evidence type="ECO:0000256" key="4">
    <source>
        <dbReference type="ARBA" id="ARBA00023136"/>
    </source>
</evidence>
<keyword evidence="6" id="KW-0813">Transport</keyword>
<evidence type="ECO:0000256" key="2">
    <source>
        <dbReference type="ARBA" id="ARBA00022692"/>
    </source>
</evidence>
<dbReference type="InterPro" id="IPR047817">
    <property type="entry name" value="ABC2_TM_bact-type"/>
</dbReference>
<protein>
    <recommendedName>
        <fullName evidence="6">Transport permease protein</fullName>
    </recommendedName>
</protein>
<proteinExistence type="inferred from homology"/>
<keyword evidence="5" id="KW-0046">Antibiotic resistance</keyword>
<dbReference type="RefSeq" id="WP_089208015.1">
    <property type="nucleotide sequence ID" value="NZ_FZOD01000013.1"/>
</dbReference>
<feature type="transmembrane region" description="Helical" evidence="6">
    <location>
        <begin position="173"/>
        <end position="193"/>
    </location>
</feature>
<feature type="transmembrane region" description="Helical" evidence="6">
    <location>
        <begin position="21"/>
        <end position="41"/>
    </location>
</feature>
<feature type="transmembrane region" description="Helical" evidence="6">
    <location>
        <begin position="113"/>
        <end position="132"/>
    </location>
</feature>
<keyword evidence="3 6" id="KW-1133">Transmembrane helix</keyword>
<comment type="subcellular location">
    <subcellularLocation>
        <location evidence="6">Cell membrane</location>
        <topology evidence="6">Multi-pass membrane protein</topology>
    </subcellularLocation>
    <subcellularLocation>
        <location evidence="1">Membrane</location>
        <topology evidence="1">Multi-pass membrane protein</topology>
    </subcellularLocation>
</comment>
<keyword evidence="2 6" id="KW-0812">Transmembrane</keyword>
<keyword evidence="9" id="KW-1185">Reference proteome</keyword>
<dbReference type="InterPro" id="IPR051328">
    <property type="entry name" value="T7SS_ABC-Transporter"/>
</dbReference>
<gene>
    <name evidence="8" type="ORF">SAMN05216276_101355</name>
</gene>
<dbReference type="EMBL" id="FZOD01000013">
    <property type="protein sequence ID" value="SNS64890.1"/>
    <property type="molecule type" value="Genomic_DNA"/>
</dbReference>
<dbReference type="GO" id="GO:0043190">
    <property type="term" value="C:ATP-binding cassette (ABC) transporter complex"/>
    <property type="evidence" value="ECO:0007669"/>
    <property type="project" value="InterPro"/>
</dbReference>
<feature type="transmembrane region" description="Helical" evidence="6">
    <location>
        <begin position="227"/>
        <end position="246"/>
    </location>
</feature>
<dbReference type="GO" id="GO:0046677">
    <property type="term" value="P:response to antibiotic"/>
    <property type="evidence" value="ECO:0007669"/>
    <property type="project" value="UniProtKB-KW"/>
</dbReference>
<sequence length="254" mass="27435">MFRHTMLFLGYELGNVRRNPVWPLFGLMQPILYLLLFAPLLTGLPIGGKPSGGTLANALLVFTPGVMMMVALFGSLFTGFSMINETRNGVLERLAVSPAWRPAIILGRVLKDMIVLILQAILVMGVAVLMGLRLSLPAVLLMLLLMAATGLFASSLSYGLALSIRDEGGMSQVVQLFTLPLMLLAGMMLPISLGPDWMQTAARFNPLYYSVEAGRALFADNFSDGSIPLAFGLFLVLAVLSLGWAVRSMKRIAG</sequence>
<dbReference type="InterPro" id="IPR013525">
    <property type="entry name" value="ABC2_TM"/>
</dbReference>
<evidence type="ECO:0000256" key="5">
    <source>
        <dbReference type="ARBA" id="ARBA00023251"/>
    </source>
</evidence>